<gene>
    <name evidence="1" type="ORF">NDU88_001153</name>
</gene>
<dbReference type="Proteomes" id="UP001066276">
    <property type="component" value="Chromosome 5"/>
</dbReference>
<dbReference type="AlphaFoldDB" id="A0AAV7RA60"/>
<evidence type="ECO:0000313" key="1">
    <source>
        <dbReference type="EMBL" id="KAJ1148316.1"/>
    </source>
</evidence>
<comment type="caution">
    <text evidence="1">The sequence shown here is derived from an EMBL/GenBank/DDBJ whole genome shotgun (WGS) entry which is preliminary data.</text>
</comment>
<evidence type="ECO:0000313" key="2">
    <source>
        <dbReference type="Proteomes" id="UP001066276"/>
    </source>
</evidence>
<accession>A0AAV7RA60</accession>
<name>A0AAV7RA60_PLEWA</name>
<proteinExistence type="predicted"/>
<keyword evidence="2" id="KW-1185">Reference proteome</keyword>
<reference evidence="1" key="1">
    <citation type="journal article" date="2022" name="bioRxiv">
        <title>Sequencing and chromosome-scale assembly of the giantPleurodeles waltlgenome.</title>
        <authorList>
            <person name="Brown T."/>
            <person name="Elewa A."/>
            <person name="Iarovenko S."/>
            <person name="Subramanian E."/>
            <person name="Araus A.J."/>
            <person name="Petzold A."/>
            <person name="Susuki M."/>
            <person name="Suzuki K.-i.T."/>
            <person name="Hayashi T."/>
            <person name="Toyoda A."/>
            <person name="Oliveira C."/>
            <person name="Osipova E."/>
            <person name="Leigh N.D."/>
            <person name="Simon A."/>
            <person name="Yun M.H."/>
        </authorList>
    </citation>
    <scope>NUCLEOTIDE SEQUENCE</scope>
    <source>
        <strain evidence="1">20211129_DDA</strain>
        <tissue evidence="1">Liver</tissue>
    </source>
</reference>
<protein>
    <submittedName>
        <fullName evidence="1">Uncharacterized protein</fullName>
    </submittedName>
</protein>
<organism evidence="1 2">
    <name type="scientific">Pleurodeles waltl</name>
    <name type="common">Iberian ribbed newt</name>
    <dbReference type="NCBI Taxonomy" id="8319"/>
    <lineage>
        <taxon>Eukaryota</taxon>
        <taxon>Metazoa</taxon>
        <taxon>Chordata</taxon>
        <taxon>Craniata</taxon>
        <taxon>Vertebrata</taxon>
        <taxon>Euteleostomi</taxon>
        <taxon>Amphibia</taxon>
        <taxon>Batrachia</taxon>
        <taxon>Caudata</taxon>
        <taxon>Salamandroidea</taxon>
        <taxon>Salamandridae</taxon>
        <taxon>Pleurodelinae</taxon>
        <taxon>Pleurodeles</taxon>
    </lineage>
</organism>
<sequence>MLQVWAHEPFCKGVPEQWANAGTYFKGKGTATFEQLSLEEADAGNPEVRLTPLITSMTITFMGRNSACKLPPPMSNIVIGSTLIKALNDIGATVNIMGSAQFRKIMPSLKLTLTKPSMHG</sequence>
<dbReference type="EMBL" id="JANPWB010000009">
    <property type="protein sequence ID" value="KAJ1148316.1"/>
    <property type="molecule type" value="Genomic_DNA"/>
</dbReference>